<evidence type="ECO:0000313" key="3">
    <source>
        <dbReference type="Proteomes" id="UP001230504"/>
    </source>
</evidence>
<dbReference type="EMBL" id="JAHLJV010000016">
    <property type="protein sequence ID" value="KAK1595334.1"/>
    <property type="molecule type" value="Genomic_DNA"/>
</dbReference>
<feature type="compositionally biased region" description="Low complexity" evidence="1">
    <location>
        <begin position="1"/>
        <end position="11"/>
    </location>
</feature>
<feature type="region of interest" description="Disordered" evidence="1">
    <location>
        <begin position="1"/>
        <end position="56"/>
    </location>
</feature>
<sequence length="155" mass="17252">MGAARATAAAASGQRWGHRPRRALRRRRRHRGGAWRGCGRGGQQTETGLGGNRPSWAKESYDDGRCRWEDLTTDVRRHFIRHTLAVLPLAQGGSCLWWCQLLPITRVLRHGDCVLCSVLPHGNCAPRCPACPSPTNNERTNDCQLMVELDSSLTL</sequence>
<reference evidence="2" key="1">
    <citation type="submission" date="2021-06" db="EMBL/GenBank/DDBJ databases">
        <title>Comparative genomics, transcriptomics and evolutionary studies reveal genomic signatures of adaptation to plant cell wall in hemibiotrophic fungi.</title>
        <authorList>
            <consortium name="DOE Joint Genome Institute"/>
            <person name="Baroncelli R."/>
            <person name="Diaz J.F."/>
            <person name="Benocci T."/>
            <person name="Peng M."/>
            <person name="Battaglia E."/>
            <person name="Haridas S."/>
            <person name="Andreopoulos W."/>
            <person name="Labutti K."/>
            <person name="Pangilinan J."/>
            <person name="Floch G.L."/>
            <person name="Makela M.R."/>
            <person name="Henrissat B."/>
            <person name="Grigoriev I.V."/>
            <person name="Crouch J.A."/>
            <person name="De Vries R.P."/>
            <person name="Sukno S.A."/>
            <person name="Thon M.R."/>
        </authorList>
    </citation>
    <scope>NUCLEOTIDE SEQUENCE</scope>
    <source>
        <strain evidence="2">CBS 125086</strain>
    </source>
</reference>
<organism evidence="2 3">
    <name type="scientific">Colletotrichum navitas</name>
    <dbReference type="NCBI Taxonomy" id="681940"/>
    <lineage>
        <taxon>Eukaryota</taxon>
        <taxon>Fungi</taxon>
        <taxon>Dikarya</taxon>
        <taxon>Ascomycota</taxon>
        <taxon>Pezizomycotina</taxon>
        <taxon>Sordariomycetes</taxon>
        <taxon>Hypocreomycetidae</taxon>
        <taxon>Glomerellales</taxon>
        <taxon>Glomerellaceae</taxon>
        <taxon>Colletotrichum</taxon>
        <taxon>Colletotrichum graminicola species complex</taxon>
    </lineage>
</organism>
<name>A0AAD8Q623_9PEZI</name>
<dbReference type="AlphaFoldDB" id="A0AAD8Q623"/>
<proteinExistence type="predicted"/>
<evidence type="ECO:0000313" key="2">
    <source>
        <dbReference type="EMBL" id="KAK1595334.1"/>
    </source>
</evidence>
<comment type="caution">
    <text evidence="2">The sequence shown here is derived from an EMBL/GenBank/DDBJ whole genome shotgun (WGS) entry which is preliminary data.</text>
</comment>
<dbReference type="RefSeq" id="XP_060416381.1">
    <property type="nucleotide sequence ID" value="XM_060557321.1"/>
</dbReference>
<evidence type="ECO:0000256" key="1">
    <source>
        <dbReference type="SAM" id="MobiDB-lite"/>
    </source>
</evidence>
<protein>
    <submittedName>
        <fullName evidence="2">Uncharacterized protein</fullName>
    </submittedName>
</protein>
<keyword evidence="3" id="KW-1185">Reference proteome</keyword>
<gene>
    <name evidence="2" type="ORF">LY79DRAFT_547429</name>
</gene>
<dbReference type="GeneID" id="85441561"/>
<feature type="compositionally biased region" description="Basic residues" evidence="1">
    <location>
        <begin position="16"/>
        <end position="33"/>
    </location>
</feature>
<dbReference type="Proteomes" id="UP001230504">
    <property type="component" value="Unassembled WGS sequence"/>
</dbReference>
<accession>A0AAD8Q623</accession>